<dbReference type="SUPFAM" id="SSF54897">
    <property type="entry name" value="Protease propeptides/inhibitors"/>
    <property type="match status" value="1"/>
</dbReference>
<evidence type="ECO:0000313" key="3">
    <source>
        <dbReference type="Proteomes" id="UP000232101"/>
    </source>
</evidence>
<reference evidence="2 3" key="1">
    <citation type="submission" date="2017-11" db="EMBL/GenBank/DDBJ databases">
        <title>Bacterial isolate from king chilli rhizosphere.</title>
        <authorList>
            <person name="Takhelmayum P."/>
            <person name="Sarangthem I."/>
        </authorList>
    </citation>
    <scope>NUCLEOTIDE SEQUENCE [LARGE SCALE GENOMIC DNA]</scope>
    <source>
        <strain evidence="3">t26</strain>
    </source>
</reference>
<comment type="caution">
    <text evidence="2">The sequence shown here is derived from an EMBL/GenBank/DDBJ whole genome shotgun (WGS) entry which is preliminary data.</text>
</comment>
<organism evidence="2 3">
    <name type="scientific">Lysinibacillus xylanilyticus</name>
    <dbReference type="NCBI Taxonomy" id="582475"/>
    <lineage>
        <taxon>Bacteria</taxon>
        <taxon>Bacillati</taxon>
        <taxon>Bacillota</taxon>
        <taxon>Bacilli</taxon>
        <taxon>Bacillales</taxon>
        <taxon>Bacillaceae</taxon>
        <taxon>Lysinibacillus</taxon>
    </lineage>
</organism>
<protein>
    <recommendedName>
        <fullName evidence="1">Inhibitor I9 domain-containing protein</fullName>
    </recommendedName>
</protein>
<accession>A0A2M9Q9R2</accession>
<dbReference type="InterPro" id="IPR037045">
    <property type="entry name" value="S8pro/Inhibitor_I9_sf"/>
</dbReference>
<feature type="domain" description="Inhibitor I9" evidence="1">
    <location>
        <begin position="83"/>
        <end position="129"/>
    </location>
</feature>
<sequence>MASKKFPLAVATTLVFCGAVSGLYLTKPVLAADSNVHDLNFLPYKISEELTRKLEGASPADIFPVIVSFNKTLNKEDYAKLEKEIGEFSRKYTYDTVINGFAGDLTKEQILLLNKTSFVTLIELDQIVTNYDDIIVESTFSKDKNGWIGGFSDYPYKDKVHYKLRFSLKSLPKEINIKRKGLYLSGYNGSDDLFMFVKKKLDTNDRLKPNTKYSVTFDFDIATNAREEIGVGGSPGKSVFVKIGATNTEPIPVMDKTGFYLMNIDKGDQGVEGKDSFIIGDLQKPTIDSGKYELKSFNNKQRPFIVETNNNGELWLIIGTDSAFEGVTSIYYPRIKVTLKEVIDKPEKKQVSFHIKEF</sequence>
<dbReference type="Pfam" id="PF05922">
    <property type="entry name" value="Inhibitor_I9"/>
    <property type="match status" value="1"/>
</dbReference>
<dbReference type="STRING" id="582475.ACZ11_10880"/>
<dbReference type="Gene3D" id="3.30.70.80">
    <property type="entry name" value="Peptidase S8 propeptide/proteinase inhibitor I9"/>
    <property type="match status" value="1"/>
</dbReference>
<dbReference type="InterPro" id="IPR010259">
    <property type="entry name" value="S8pro/Inhibitor_I9"/>
</dbReference>
<dbReference type="Proteomes" id="UP000232101">
    <property type="component" value="Unassembled WGS sequence"/>
</dbReference>
<dbReference type="EMBL" id="PHQY01000323">
    <property type="protein sequence ID" value="PJO44785.1"/>
    <property type="molecule type" value="Genomic_DNA"/>
</dbReference>
<evidence type="ECO:0000259" key="1">
    <source>
        <dbReference type="Pfam" id="PF05922"/>
    </source>
</evidence>
<name>A0A2M9Q9R2_9BACI</name>
<proteinExistence type="predicted"/>
<gene>
    <name evidence="2" type="ORF">CWD94_04625</name>
</gene>
<dbReference type="RefSeq" id="WP_100542262.1">
    <property type="nucleotide sequence ID" value="NZ_PHQY01000323.1"/>
</dbReference>
<evidence type="ECO:0000313" key="2">
    <source>
        <dbReference type="EMBL" id="PJO44785.1"/>
    </source>
</evidence>
<dbReference type="AlphaFoldDB" id="A0A2M9Q9R2"/>